<reference evidence="2 3" key="1">
    <citation type="submission" date="2019-02" db="EMBL/GenBank/DDBJ databases">
        <title>Deep-cultivation of Planctomycetes and their phenomic and genomic characterization uncovers novel biology.</title>
        <authorList>
            <person name="Wiegand S."/>
            <person name="Jogler M."/>
            <person name="Boedeker C."/>
            <person name="Pinto D."/>
            <person name="Vollmers J."/>
            <person name="Rivas-Marin E."/>
            <person name="Kohn T."/>
            <person name="Peeters S.H."/>
            <person name="Heuer A."/>
            <person name="Rast P."/>
            <person name="Oberbeckmann S."/>
            <person name="Bunk B."/>
            <person name="Jeske O."/>
            <person name="Meyerdierks A."/>
            <person name="Storesund J.E."/>
            <person name="Kallscheuer N."/>
            <person name="Luecker S."/>
            <person name="Lage O.M."/>
            <person name="Pohl T."/>
            <person name="Merkel B.J."/>
            <person name="Hornburger P."/>
            <person name="Mueller R.-W."/>
            <person name="Bruemmer F."/>
            <person name="Labrenz M."/>
            <person name="Spormann A.M."/>
            <person name="Op den Camp H."/>
            <person name="Overmann J."/>
            <person name="Amann R."/>
            <person name="Jetten M.S.M."/>
            <person name="Mascher T."/>
            <person name="Medema M.H."/>
            <person name="Devos D.P."/>
            <person name="Kaster A.-K."/>
            <person name="Ovreas L."/>
            <person name="Rohde M."/>
            <person name="Galperin M.Y."/>
            <person name="Jogler C."/>
        </authorList>
    </citation>
    <scope>NUCLEOTIDE SEQUENCE [LARGE SCALE GENOMIC DNA]</scope>
    <source>
        <strain evidence="2 3">ETA_A8</strain>
    </source>
</reference>
<keyword evidence="3" id="KW-1185">Reference proteome</keyword>
<feature type="compositionally biased region" description="Basic and acidic residues" evidence="1">
    <location>
        <begin position="103"/>
        <end position="112"/>
    </location>
</feature>
<dbReference type="OrthoDB" id="288935at2"/>
<accession>A0A517YBH3</accession>
<name>A0A517YBH3_9BACT</name>
<feature type="region of interest" description="Disordered" evidence="1">
    <location>
        <begin position="100"/>
        <end position="237"/>
    </location>
</feature>
<gene>
    <name evidence="2" type="ORF">ETAA8_26760</name>
</gene>
<feature type="compositionally biased region" description="Pro residues" evidence="1">
    <location>
        <begin position="174"/>
        <end position="186"/>
    </location>
</feature>
<dbReference type="AlphaFoldDB" id="A0A517YBH3"/>
<feature type="compositionally biased region" description="Low complexity" evidence="1">
    <location>
        <begin position="148"/>
        <end position="173"/>
    </location>
</feature>
<dbReference type="KEGG" id="aagg:ETAA8_26760"/>
<organism evidence="2 3">
    <name type="scientific">Anatilimnocola aggregata</name>
    <dbReference type="NCBI Taxonomy" id="2528021"/>
    <lineage>
        <taxon>Bacteria</taxon>
        <taxon>Pseudomonadati</taxon>
        <taxon>Planctomycetota</taxon>
        <taxon>Planctomycetia</taxon>
        <taxon>Pirellulales</taxon>
        <taxon>Pirellulaceae</taxon>
        <taxon>Anatilimnocola</taxon>
    </lineage>
</organism>
<evidence type="ECO:0000313" key="2">
    <source>
        <dbReference type="EMBL" id="QDU27588.1"/>
    </source>
</evidence>
<dbReference type="EMBL" id="CP036274">
    <property type="protein sequence ID" value="QDU27588.1"/>
    <property type="molecule type" value="Genomic_DNA"/>
</dbReference>
<dbReference type="RefSeq" id="WP_145088534.1">
    <property type="nucleotide sequence ID" value="NZ_CP036274.1"/>
</dbReference>
<proteinExistence type="predicted"/>
<dbReference type="Proteomes" id="UP000315017">
    <property type="component" value="Chromosome"/>
</dbReference>
<evidence type="ECO:0000256" key="1">
    <source>
        <dbReference type="SAM" id="MobiDB-lite"/>
    </source>
</evidence>
<evidence type="ECO:0000313" key="3">
    <source>
        <dbReference type="Proteomes" id="UP000315017"/>
    </source>
</evidence>
<protein>
    <submittedName>
        <fullName evidence="2">Uncharacterized protein</fullName>
    </submittedName>
</protein>
<feature type="compositionally biased region" description="Polar residues" evidence="1">
    <location>
        <begin position="120"/>
        <end position="133"/>
    </location>
</feature>
<sequence>MLPELLVAQDNYQAPISADAKPLRVEGSAEAPLRWKARPIASLNQTQHAAGTGPITRSAIGSGVVQASHTSEAQPAGAPAGAWNKMRIDSYVTPVQHSTAVDPFRDPFNDRHATRKASALQLQGAEQTVSQPGFLQPPGSGGLGGTGNPNAPGANPNAPSANPAGPTPGFSPFQPVPSPAPAPTPDPNNLRPMTDPGIVPQEAPQPLTPPAFNPNQLAPEADRSNPAPLNRAVPYGARPQMVEGQPCEKRTYDELNCCDADSNCRSFVNGLLRDRLNTISLDITPRFMPDKDLQEDQQQREARMVLSGTREWHDRRVRFEERENYEPLAKGQLLDLQRGRAIIGNEAGEVVARVPLTDLSEDDLCFISGWWKLPAECAIASNQQIDNYSRGWMPSTLNWHASALCHKPLYFEQVQHERYGHSAGPFRQPWIDGAHFFGSFLLLPYQMALDAPWECEYALGYYRPGSCAPYQIPPFPFSPRAAMAQAGFVVGGIYIIP</sequence>